<keyword evidence="3" id="KW-1185">Reference proteome</keyword>
<dbReference type="EMBL" id="AP009608">
    <property type="protein sequence ID" value="BAH69460.1"/>
    <property type="molecule type" value="Genomic_DNA"/>
</dbReference>
<keyword evidence="1" id="KW-0812">Transmembrane</keyword>
<feature type="transmembrane region" description="Helical" evidence="1">
    <location>
        <begin position="119"/>
        <end position="137"/>
    </location>
</feature>
<evidence type="ECO:0000313" key="2">
    <source>
        <dbReference type="EMBL" id="BAH69460.1"/>
    </source>
</evidence>
<dbReference type="Proteomes" id="UP000006810">
    <property type="component" value="Chromosome"/>
</dbReference>
<feature type="transmembrane region" description="Helical" evidence="1">
    <location>
        <begin position="38"/>
        <end position="57"/>
    </location>
</feature>
<sequence>MYLIIIFMNLIFAFRNQKRYKRDFADFILKKYKKATKAAFLPFLISTLAFYLAWFLGSATVPYLGYIPIGHTQITFLAFIVVFGTFHLDYVGNLSAGLCFGFSSWILAFIMGAIKYQNFDIAVIPRVLMAICVYMLYEIFNVKNNIKCWKFIMISIIAAILNIVLTLSFQHLHNQIFGDLKNLLPIKEWIIVHPINIIGEPIICGMLAYFTFPLIVFLRRRFEQRFRYYW</sequence>
<evidence type="ECO:0008006" key="4">
    <source>
        <dbReference type="Google" id="ProtNLM"/>
    </source>
</evidence>
<keyword evidence="1" id="KW-0472">Membrane</keyword>
<dbReference type="eggNOG" id="ENOG5031YKX">
    <property type="taxonomic scope" value="Bacteria"/>
</dbReference>
<dbReference type="KEGG" id="mfp:MBIO_0195"/>
<feature type="transmembrane region" description="Helical" evidence="1">
    <location>
        <begin position="63"/>
        <end position="83"/>
    </location>
</feature>
<dbReference type="AlphaFoldDB" id="C4XE88"/>
<name>C4XE88_MYCFP</name>
<evidence type="ECO:0000313" key="3">
    <source>
        <dbReference type="Proteomes" id="UP000006810"/>
    </source>
</evidence>
<dbReference type="Gene3D" id="1.10.1760.20">
    <property type="match status" value="1"/>
</dbReference>
<protein>
    <recommendedName>
        <fullName evidence="4">ECF transporter S component</fullName>
    </recommendedName>
</protein>
<accession>C4XE88</accession>
<feature type="transmembrane region" description="Helical" evidence="1">
    <location>
        <begin position="149"/>
        <end position="169"/>
    </location>
</feature>
<keyword evidence="1" id="KW-1133">Transmembrane helix</keyword>
<gene>
    <name evidence="2" type="ordered locus">MBIO_0195</name>
</gene>
<organism evidence="2 3">
    <name type="scientific">Mycoplasmopsis fermentans (strain ATCC 19989 / NBRC 14854 / NCTC 10117 / PG18)</name>
    <name type="common">Mycoplasma fermentans</name>
    <dbReference type="NCBI Taxonomy" id="496833"/>
    <lineage>
        <taxon>Bacteria</taxon>
        <taxon>Bacillati</taxon>
        <taxon>Mycoplasmatota</taxon>
        <taxon>Mycoplasmoidales</taxon>
        <taxon>Metamycoplasmataceae</taxon>
        <taxon>Mycoplasmopsis</taxon>
    </lineage>
</organism>
<dbReference type="HOGENOM" id="CLU_1265778_0_0_14"/>
<dbReference type="PATRIC" id="fig|496833.3.peg.617"/>
<proteinExistence type="predicted"/>
<feature type="transmembrane region" description="Helical" evidence="1">
    <location>
        <begin position="189"/>
        <end position="218"/>
    </location>
</feature>
<evidence type="ECO:0000256" key="1">
    <source>
        <dbReference type="SAM" id="Phobius"/>
    </source>
</evidence>
<reference evidence="2 3" key="1">
    <citation type="journal article" date="2009" name="Curr. Microbiol.">
        <title>Molecular cloning and expression of a novel cholinephosphotransferase involved in glycoglycerophospholipid biosynthesis of Mycoplasma fermentans.</title>
        <authorList>
            <person name="Ishida N."/>
            <person name="Irikura D."/>
            <person name="Matsuda K."/>
            <person name="Sato S."/>
            <person name="Asano K."/>
        </authorList>
    </citation>
    <scope>NUCLEOTIDE SEQUENCE [LARGE SCALE GENOMIC DNA]</scope>
    <source>
        <strain evidence="3">ATCC 19989 / NBRC 14854 / NCTC 10117 / PG18</strain>
    </source>
</reference>
<feature type="transmembrane region" description="Helical" evidence="1">
    <location>
        <begin position="90"/>
        <end position="113"/>
    </location>
</feature>